<evidence type="ECO:0000256" key="1">
    <source>
        <dbReference type="ARBA" id="ARBA00022475"/>
    </source>
</evidence>
<gene>
    <name evidence="8" type="ORF">ACFOUT_11275</name>
</gene>
<dbReference type="InterPro" id="IPR005534">
    <property type="entry name" value="Curli_assmbl/transp-comp_CsgG"/>
</dbReference>
<evidence type="ECO:0000256" key="2">
    <source>
        <dbReference type="ARBA" id="ARBA00022729"/>
    </source>
</evidence>
<protein>
    <submittedName>
        <fullName evidence="8">CsgG/HfaB family protein</fullName>
    </submittedName>
</protein>
<organism evidence="8 9">
    <name type="scientific">Euzebyella saccharophila</name>
    <dbReference type="NCBI Taxonomy" id="679664"/>
    <lineage>
        <taxon>Bacteria</taxon>
        <taxon>Pseudomonadati</taxon>
        <taxon>Bacteroidota</taxon>
        <taxon>Flavobacteriia</taxon>
        <taxon>Flavobacteriales</taxon>
        <taxon>Flavobacteriaceae</taxon>
        <taxon>Euzebyella</taxon>
    </lineage>
</organism>
<dbReference type="Pfam" id="PF13505">
    <property type="entry name" value="OMP_b-brl"/>
    <property type="match status" value="1"/>
</dbReference>
<evidence type="ECO:0000256" key="3">
    <source>
        <dbReference type="ARBA" id="ARBA00023136"/>
    </source>
</evidence>
<reference evidence="9" key="1">
    <citation type="journal article" date="2019" name="Int. J. Syst. Evol. Microbiol.">
        <title>The Global Catalogue of Microorganisms (GCM) 10K type strain sequencing project: providing services to taxonomists for standard genome sequencing and annotation.</title>
        <authorList>
            <consortium name="The Broad Institute Genomics Platform"/>
            <consortium name="The Broad Institute Genome Sequencing Center for Infectious Disease"/>
            <person name="Wu L."/>
            <person name="Ma J."/>
        </authorList>
    </citation>
    <scope>NUCLEOTIDE SEQUENCE [LARGE SCALE GENOMIC DNA]</scope>
    <source>
        <strain evidence="9">CECT 7477</strain>
    </source>
</reference>
<dbReference type="RefSeq" id="WP_192463526.1">
    <property type="nucleotide sequence ID" value="NZ_JACYFJ010000008.1"/>
</dbReference>
<dbReference type="Gene3D" id="3.40.50.10610">
    <property type="entry name" value="ABC-type transport auxiliary lipoprotein component"/>
    <property type="match status" value="2"/>
</dbReference>
<dbReference type="EMBL" id="JBHSAW010000008">
    <property type="protein sequence ID" value="MFC4096457.1"/>
    <property type="molecule type" value="Genomic_DNA"/>
</dbReference>
<feature type="signal peptide" evidence="6">
    <location>
        <begin position="1"/>
        <end position="21"/>
    </location>
</feature>
<dbReference type="SUPFAM" id="SSF56925">
    <property type="entry name" value="OMPA-like"/>
    <property type="match status" value="1"/>
</dbReference>
<dbReference type="Pfam" id="PF03783">
    <property type="entry name" value="CsgG"/>
    <property type="match status" value="1"/>
</dbReference>
<sequence>MKFIKSSLYLAIVVLLSGCGAYFNQPVAPTPARIGETTSTTDFLKNIPQPSEPVVVGVYNFKDQTGQYKNVENGSTFSTAVPQGATTMLIKALEDSKWFTPIERENLSNLLNERNIIRSTRQEYTGDNSGQPNLPPLLYAGILLEGGIISYDSNIITGGYGARYFGAGGSTQYRQDRITIYLRAVSTSNGKILKTVYVSKTILSQALDASLFKYVKFQRLLEVETGITKNEPVQLAIQNAIENAVESLIIEGIEDNLWSTASGQETNEAIVAMYNSRKEEEENTLLYNRKQAQSILRHSFGVYGNGPVLNGDYSKKSLGAGGGLKYSYYLSPKLDIGLKGEYLNFTGGESFEKAYLSTNLLLGYTLLPLDNLTPYIYAGVGGVFDLDQPDPELSEDTTGFNVQYGLALKYNFNPQLSLSIGAENNHTATDGMDNIINGVRDDFYYNFHLGLEWRFGKNLK</sequence>
<keyword evidence="5" id="KW-0449">Lipoprotein</keyword>
<evidence type="ECO:0000259" key="7">
    <source>
        <dbReference type="Pfam" id="PF13505"/>
    </source>
</evidence>
<evidence type="ECO:0000256" key="6">
    <source>
        <dbReference type="SAM" id="SignalP"/>
    </source>
</evidence>
<dbReference type="Proteomes" id="UP001595814">
    <property type="component" value="Unassembled WGS sequence"/>
</dbReference>
<evidence type="ECO:0000313" key="8">
    <source>
        <dbReference type="EMBL" id="MFC4096457.1"/>
    </source>
</evidence>
<proteinExistence type="predicted"/>
<dbReference type="PANTHER" id="PTHR41164">
    <property type="entry name" value="CURLI PRODUCTION ASSEMBLY/TRANSPORT COMPONENT CSGG"/>
    <property type="match status" value="1"/>
</dbReference>
<dbReference type="InterPro" id="IPR011250">
    <property type="entry name" value="OMP/PagP_B-barrel"/>
</dbReference>
<dbReference type="PROSITE" id="PS51257">
    <property type="entry name" value="PROKAR_LIPOPROTEIN"/>
    <property type="match status" value="1"/>
</dbReference>
<keyword evidence="3" id="KW-0472">Membrane</keyword>
<keyword evidence="2 6" id="KW-0732">Signal</keyword>
<feature type="chain" id="PRO_5045652601" evidence="6">
    <location>
        <begin position="22"/>
        <end position="460"/>
    </location>
</feature>
<dbReference type="Gene3D" id="2.40.160.20">
    <property type="match status" value="1"/>
</dbReference>
<accession>A0ABV8JU15</accession>
<evidence type="ECO:0000256" key="4">
    <source>
        <dbReference type="ARBA" id="ARBA00023139"/>
    </source>
</evidence>
<keyword evidence="1" id="KW-1003">Cell membrane</keyword>
<dbReference type="InterPro" id="IPR027385">
    <property type="entry name" value="Beta-barrel_OMP"/>
</dbReference>
<keyword evidence="9" id="KW-1185">Reference proteome</keyword>
<evidence type="ECO:0000256" key="5">
    <source>
        <dbReference type="ARBA" id="ARBA00023288"/>
    </source>
</evidence>
<keyword evidence="4" id="KW-0564">Palmitate</keyword>
<feature type="domain" description="Outer membrane protein beta-barrel" evidence="7">
    <location>
        <begin position="303"/>
        <end position="455"/>
    </location>
</feature>
<dbReference type="PANTHER" id="PTHR41164:SF1">
    <property type="entry name" value="CURLI PRODUCTION ASSEMBLY_TRANSPORT COMPONENT CSGG"/>
    <property type="match status" value="1"/>
</dbReference>
<evidence type="ECO:0000313" key="9">
    <source>
        <dbReference type="Proteomes" id="UP001595814"/>
    </source>
</evidence>
<name>A0ABV8JU15_9FLAO</name>
<comment type="caution">
    <text evidence="8">The sequence shown here is derived from an EMBL/GenBank/DDBJ whole genome shotgun (WGS) entry which is preliminary data.</text>
</comment>